<evidence type="ECO:0000256" key="6">
    <source>
        <dbReference type="SAM" id="MobiDB-lite"/>
    </source>
</evidence>
<evidence type="ECO:0000256" key="3">
    <source>
        <dbReference type="ARBA" id="ARBA00022553"/>
    </source>
</evidence>
<dbReference type="SUPFAM" id="SSF55874">
    <property type="entry name" value="ATPase domain of HSP90 chaperone/DNA topoisomerase II/histidine kinase"/>
    <property type="match status" value="1"/>
</dbReference>
<reference evidence="9 10" key="1">
    <citation type="submission" date="2020-08" db="EMBL/GenBank/DDBJ databases">
        <title>Sequencing the genomes of 1000 actinobacteria strains.</title>
        <authorList>
            <person name="Klenk H.-P."/>
        </authorList>
    </citation>
    <scope>NUCLEOTIDE SEQUENCE [LARGE SCALE GENOMIC DNA]</scope>
    <source>
        <strain evidence="9 10">DSM 41654</strain>
    </source>
</reference>
<evidence type="ECO:0000313" key="10">
    <source>
        <dbReference type="Proteomes" id="UP000540506"/>
    </source>
</evidence>
<protein>
    <recommendedName>
        <fullName evidence="2">histidine kinase</fullName>
        <ecNumber evidence="2">2.7.13.3</ecNumber>
    </recommendedName>
</protein>
<dbReference type="InterPro" id="IPR036890">
    <property type="entry name" value="HATPase_C_sf"/>
</dbReference>
<dbReference type="InterPro" id="IPR010910">
    <property type="entry name" value="Nitrate/nitrite_sensing_bac"/>
</dbReference>
<proteinExistence type="predicted"/>
<comment type="catalytic activity">
    <reaction evidence="1">
        <text>ATP + protein L-histidine = ADP + protein N-phospho-L-histidine.</text>
        <dbReference type="EC" id="2.7.13.3"/>
    </reaction>
</comment>
<dbReference type="GO" id="GO:0004673">
    <property type="term" value="F:protein histidine kinase activity"/>
    <property type="evidence" value="ECO:0007669"/>
    <property type="project" value="UniProtKB-EC"/>
</dbReference>
<dbReference type="GO" id="GO:0005886">
    <property type="term" value="C:plasma membrane"/>
    <property type="evidence" value="ECO:0007669"/>
    <property type="project" value="TreeGrafter"/>
</dbReference>
<evidence type="ECO:0000259" key="8">
    <source>
        <dbReference type="PROSITE" id="PS50906"/>
    </source>
</evidence>
<keyword evidence="5" id="KW-0418">Kinase</keyword>
<accession>A0A7W7QY83</accession>
<dbReference type="PANTHER" id="PTHR45436">
    <property type="entry name" value="SENSOR HISTIDINE KINASE YKOH"/>
    <property type="match status" value="1"/>
</dbReference>
<evidence type="ECO:0000256" key="1">
    <source>
        <dbReference type="ARBA" id="ARBA00000085"/>
    </source>
</evidence>
<keyword evidence="7" id="KW-0812">Transmembrane</keyword>
<dbReference type="GO" id="GO:0000160">
    <property type="term" value="P:phosphorelay signal transduction system"/>
    <property type="evidence" value="ECO:0007669"/>
    <property type="project" value="TreeGrafter"/>
</dbReference>
<evidence type="ECO:0000256" key="7">
    <source>
        <dbReference type="SAM" id="Phobius"/>
    </source>
</evidence>
<evidence type="ECO:0000256" key="2">
    <source>
        <dbReference type="ARBA" id="ARBA00012438"/>
    </source>
</evidence>
<dbReference type="PANTHER" id="PTHR45436:SF5">
    <property type="entry name" value="SENSOR HISTIDINE KINASE TRCS"/>
    <property type="match status" value="1"/>
</dbReference>
<dbReference type="Gene3D" id="3.30.565.10">
    <property type="entry name" value="Histidine kinase-like ATPase, C-terminal domain"/>
    <property type="match status" value="1"/>
</dbReference>
<comment type="caution">
    <text evidence="9">The sequence shown here is derived from an EMBL/GenBank/DDBJ whole genome shotgun (WGS) entry which is preliminary data.</text>
</comment>
<evidence type="ECO:0000256" key="5">
    <source>
        <dbReference type="ARBA" id="ARBA00022777"/>
    </source>
</evidence>
<dbReference type="Pfam" id="PF02518">
    <property type="entry name" value="HATPase_c"/>
    <property type="match status" value="1"/>
</dbReference>
<feature type="compositionally biased region" description="Pro residues" evidence="6">
    <location>
        <begin position="811"/>
        <end position="823"/>
    </location>
</feature>
<dbReference type="RefSeq" id="WP_312897112.1">
    <property type="nucleotide sequence ID" value="NZ_JACHJV010000001.1"/>
</dbReference>
<dbReference type="InterPro" id="IPR013587">
    <property type="entry name" value="Nitrate/nitrite_sensing"/>
</dbReference>
<organism evidence="9 10">
    <name type="scientific">Kitasatospora kifunensis</name>
    <name type="common">Streptomyces kifunensis</name>
    <dbReference type="NCBI Taxonomy" id="58351"/>
    <lineage>
        <taxon>Bacteria</taxon>
        <taxon>Bacillati</taxon>
        <taxon>Actinomycetota</taxon>
        <taxon>Actinomycetes</taxon>
        <taxon>Kitasatosporales</taxon>
        <taxon>Streptomycetaceae</taxon>
        <taxon>Kitasatospora</taxon>
    </lineage>
</organism>
<dbReference type="EC" id="2.7.13.3" evidence="2"/>
<feature type="compositionally biased region" description="Low complexity" evidence="6">
    <location>
        <begin position="720"/>
        <end position="729"/>
    </location>
</feature>
<gene>
    <name evidence="9" type="ORF">FHR34_000838</name>
</gene>
<dbReference type="SMART" id="SM00387">
    <property type="entry name" value="HATPase_c"/>
    <property type="match status" value="1"/>
</dbReference>
<keyword evidence="7" id="KW-1133">Transmembrane helix</keyword>
<dbReference type="InterPro" id="IPR003594">
    <property type="entry name" value="HATPase_dom"/>
</dbReference>
<evidence type="ECO:0000313" key="9">
    <source>
        <dbReference type="EMBL" id="MBB4921845.1"/>
    </source>
</evidence>
<sequence length="861" mass="92560">MSPRSAVFSEENALRARASKARRSRLSLRTALLVLAIVPSLALAALWGVTTGQTLSDFQRQAAQGLLAQKAGQPSNIVYYNLQEERRLSAQQLAQPGSVTDALDRQRASTDEAVRTFQRLSRVSQDHAPAEVRDAVSAAQKAMTELPQRREAVDNGGADQQTTFVFYTNLITVDLKLFTALSHVDNGEVGYQSRLLVDEFWAKEMISREDAVLARSWPTGRISVADLQAVQQLIGAEGFLYTNKILPYLPSAESATLQQLTSGAPWQTKVGVEQDLLKPAAAGADASIPLPPDQAKWRQAVDLSTPQLVSLLETRTDSVVATGKSTILSLFLRVVLTSVIGLLAVIAVIITSWRLTRSLRRRIVDLQGQAGELERTLPEVVERLGRGEQLDPAEEGQAISTEQEGGDELTQLGRALNSARHSAVTAAVAQAEQHRGFERLLQRIARRTQLLIGLQLKTLDEMERRHEDPEVLEGLFDLDHLTARLRRYEENLVILAGGQPQRRWRKPVPLLDVLRAAQGEVQDYRRILIDVEGSPWLSERAVGPVVHVLAELMENGAAFSKPPTPVEVRAAMVGRGLAVEIEDRGLGMEPEQYEFANTLMRRPPRMDVLAQADDIRLGLYVVARLADTLGLRVEFRPSAFGGTRAVVLIPAELVSDGGDGGAAGGPAVVAAAPEPGALPARVRGRALAGATAGAATDVMAEVTAGASVALPAASIAESAAENESLLDPESAPERAPERAPAIEGTVEQFPTPRPSWADRPGGPSPIAPSPGGPSPVDHERTAETVQPPLPQRIRQASLVAELRTPQAPAEPAEPAPAAEPPSDAPARSGAAIGAFQRRSRAARLGDETTEMTPVPTAKDQS</sequence>
<feature type="region of interest" description="Disordered" evidence="6">
    <location>
        <begin position="720"/>
        <end position="861"/>
    </location>
</feature>
<feature type="compositionally biased region" description="Pro residues" evidence="6">
    <location>
        <begin position="762"/>
        <end position="773"/>
    </location>
</feature>
<feature type="domain" description="NIT" evidence="8">
    <location>
        <begin position="73"/>
        <end position="326"/>
    </location>
</feature>
<dbReference type="EMBL" id="JACHJV010000001">
    <property type="protein sequence ID" value="MBB4921845.1"/>
    <property type="molecule type" value="Genomic_DNA"/>
</dbReference>
<name>A0A7W7QY83_KITKI</name>
<dbReference type="InterPro" id="IPR050428">
    <property type="entry name" value="TCS_sensor_his_kinase"/>
</dbReference>
<keyword evidence="3" id="KW-0597">Phosphoprotein</keyword>
<evidence type="ECO:0000256" key="4">
    <source>
        <dbReference type="ARBA" id="ARBA00022679"/>
    </source>
</evidence>
<dbReference type="PROSITE" id="PS50906">
    <property type="entry name" value="NIT"/>
    <property type="match status" value="1"/>
</dbReference>
<dbReference type="AlphaFoldDB" id="A0A7W7QY83"/>
<dbReference type="Pfam" id="PF08376">
    <property type="entry name" value="NIT"/>
    <property type="match status" value="1"/>
</dbReference>
<keyword evidence="7" id="KW-0472">Membrane</keyword>
<keyword evidence="4" id="KW-0808">Transferase</keyword>
<dbReference type="Proteomes" id="UP000540506">
    <property type="component" value="Unassembled WGS sequence"/>
</dbReference>
<keyword evidence="10" id="KW-1185">Reference proteome</keyword>
<feature type="transmembrane region" description="Helical" evidence="7">
    <location>
        <begin position="330"/>
        <end position="353"/>
    </location>
</feature>